<dbReference type="InterPro" id="IPR036388">
    <property type="entry name" value="WH-like_DNA-bd_sf"/>
</dbReference>
<evidence type="ECO:0000256" key="3">
    <source>
        <dbReference type="ARBA" id="ARBA00023163"/>
    </source>
</evidence>
<dbReference type="Gene3D" id="1.10.10.10">
    <property type="entry name" value="Winged helix-like DNA-binding domain superfamily/Winged helix DNA-binding domain"/>
    <property type="match status" value="1"/>
</dbReference>
<name>A0A6N7VEQ8_9FIRM</name>
<dbReference type="PROSITE" id="PS50987">
    <property type="entry name" value="HTH_ARSR_2"/>
    <property type="match status" value="1"/>
</dbReference>
<dbReference type="CDD" id="cd00090">
    <property type="entry name" value="HTH_ARSR"/>
    <property type="match status" value="1"/>
</dbReference>
<dbReference type="InterPro" id="IPR051011">
    <property type="entry name" value="Metal_resp_trans_reg"/>
</dbReference>
<dbReference type="EMBL" id="VULQ01000005">
    <property type="protein sequence ID" value="MSS77910.1"/>
    <property type="molecule type" value="Genomic_DNA"/>
</dbReference>
<keyword evidence="6" id="KW-1185">Reference proteome</keyword>
<dbReference type="PANTHER" id="PTHR43132:SF6">
    <property type="entry name" value="HTH-TYPE TRANSCRIPTIONAL REPRESSOR CZRA"/>
    <property type="match status" value="1"/>
</dbReference>
<evidence type="ECO:0000259" key="4">
    <source>
        <dbReference type="PROSITE" id="PS50987"/>
    </source>
</evidence>
<dbReference type="PANTHER" id="PTHR43132">
    <property type="entry name" value="ARSENICAL RESISTANCE OPERON REPRESSOR ARSR-RELATED"/>
    <property type="match status" value="1"/>
</dbReference>
<dbReference type="AlphaFoldDB" id="A0A6N7VEQ8"/>
<dbReference type="InterPro" id="IPR011991">
    <property type="entry name" value="ArsR-like_HTH"/>
</dbReference>
<proteinExistence type="predicted"/>
<evidence type="ECO:0000313" key="6">
    <source>
        <dbReference type="Proteomes" id="UP000441925"/>
    </source>
</evidence>
<accession>A0A6N7VEQ8</accession>
<dbReference type="GO" id="GO:0003677">
    <property type="term" value="F:DNA binding"/>
    <property type="evidence" value="ECO:0007669"/>
    <property type="project" value="UniProtKB-KW"/>
</dbReference>
<dbReference type="Proteomes" id="UP000441925">
    <property type="component" value="Unassembled WGS sequence"/>
</dbReference>
<dbReference type="Pfam" id="PF01022">
    <property type="entry name" value="HTH_5"/>
    <property type="match status" value="1"/>
</dbReference>
<dbReference type="InterPro" id="IPR036390">
    <property type="entry name" value="WH_DNA-bd_sf"/>
</dbReference>
<feature type="domain" description="HTH arsR-type" evidence="4">
    <location>
        <begin position="8"/>
        <end position="101"/>
    </location>
</feature>
<dbReference type="SUPFAM" id="SSF46785">
    <property type="entry name" value="Winged helix' DNA-binding domain"/>
    <property type="match status" value="1"/>
</dbReference>
<keyword evidence="2" id="KW-0238">DNA-binding</keyword>
<protein>
    <submittedName>
        <fullName evidence="5">Winged helix-turn-helix transcriptional regulator</fullName>
    </submittedName>
</protein>
<keyword evidence="3" id="KW-0804">Transcription</keyword>
<dbReference type="GO" id="GO:0003700">
    <property type="term" value="F:DNA-binding transcription factor activity"/>
    <property type="evidence" value="ECO:0007669"/>
    <property type="project" value="InterPro"/>
</dbReference>
<sequence>MGKLLKNISDNDLFDLADLFKVFSDSTRIRILYSLFDEGKNVNTISTELEMTQSAISHQLRYLKETNLISSKRAGQSMIYSLADDHVKTIIKMGLEHLWEK</sequence>
<dbReference type="PRINTS" id="PR00778">
    <property type="entry name" value="HTHARSR"/>
</dbReference>
<evidence type="ECO:0000313" key="5">
    <source>
        <dbReference type="EMBL" id="MSS77910.1"/>
    </source>
</evidence>
<comment type="caution">
    <text evidence="5">The sequence shown here is derived from an EMBL/GenBank/DDBJ whole genome shotgun (WGS) entry which is preliminary data.</text>
</comment>
<dbReference type="SMART" id="SM00418">
    <property type="entry name" value="HTH_ARSR"/>
    <property type="match status" value="1"/>
</dbReference>
<dbReference type="InterPro" id="IPR001845">
    <property type="entry name" value="HTH_ArsR_DNA-bd_dom"/>
</dbReference>
<dbReference type="RefSeq" id="WP_154540524.1">
    <property type="nucleotide sequence ID" value="NZ_JAXDSU010000057.1"/>
</dbReference>
<organism evidence="5 6">
    <name type="scientific">Anaerococcus porci</name>
    <dbReference type="NCBI Taxonomy" id="2652269"/>
    <lineage>
        <taxon>Bacteria</taxon>
        <taxon>Bacillati</taxon>
        <taxon>Bacillota</taxon>
        <taxon>Tissierellia</taxon>
        <taxon>Tissierellales</taxon>
        <taxon>Peptoniphilaceae</taxon>
        <taxon>Anaerococcus</taxon>
    </lineage>
</organism>
<evidence type="ECO:0000256" key="1">
    <source>
        <dbReference type="ARBA" id="ARBA00023015"/>
    </source>
</evidence>
<evidence type="ECO:0000256" key="2">
    <source>
        <dbReference type="ARBA" id="ARBA00023125"/>
    </source>
</evidence>
<reference evidence="5 6" key="1">
    <citation type="submission" date="2019-08" db="EMBL/GenBank/DDBJ databases">
        <title>In-depth cultivation of the pig gut microbiome towards novel bacterial diversity and tailored functional studies.</title>
        <authorList>
            <person name="Wylensek D."/>
            <person name="Hitch T.C.A."/>
            <person name="Clavel T."/>
        </authorList>
    </citation>
    <scope>NUCLEOTIDE SEQUENCE [LARGE SCALE GENOMIC DNA]</scope>
    <source>
        <strain evidence="5 6">WCA-380-WT-2B</strain>
    </source>
</reference>
<keyword evidence="1" id="KW-0805">Transcription regulation</keyword>
<dbReference type="NCBIfam" id="NF033788">
    <property type="entry name" value="HTH_metalloreg"/>
    <property type="match status" value="1"/>
</dbReference>
<gene>
    <name evidence="5" type="ORF">FYJ26_05690</name>
</gene>